<dbReference type="InterPro" id="IPR006141">
    <property type="entry name" value="Intein_N"/>
</dbReference>
<dbReference type="PANTHER" id="PTHR30314">
    <property type="entry name" value="CELL DIVISION PROTEIN FTSZ-RELATED"/>
    <property type="match status" value="1"/>
</dbReference>
<evidence type="ECO:0000256" key="4">
    <source>
        <dbReference type="ARBA" id="ARBA00023000"/>
    </source>
</evidence>
<dbReference type="InterPro" id="IPR030934">
    <property type="entry name" value="Intein_C"/>
</dbReference>
<dbReference type="GO" id="GO:0043093">
    <property type="term" value="P:FtsZ-dependent cytokinesis"/>
    <property type="evidence" value="ECO:0007669"/>
    <property type="project" value="UniProtKB-UniRule"/>
</dbReference>
<dbReference type="Gene3D" id="3.40.50.1440">
    <property type="entry name" value="Tubulin/FtsZ, GTPase domain"/>
    <property type="match status" value="1"/>
</dbReference>
<dbReference type="Pfam" id="PF12327">
    <property type="entry name" value="FtsZ_C"/>
    <property type="match status" value="1"/>
</dbReference>
<evidence type="ECO:0000256" key="6">
    <source>
        <dbReference type="HAMAP-Rule" id="MF_00909"/>
    </source>
</evidence>
<keyword evidence="6" id="KW-0717">Septation</keyword>
<dbReference type="SMART" id="SM00305">
    <property type="entry name" value="HintC"/>
    <property type="match status" value="1"/>
</dbReference>
<dbReference type="GO" id="GO:0000917">
    <property type="term" value="P:division septum assembly"/>
    <property type="evidence" value="ECO:0007669"/>
    <property type="project" value="UniProtKB-KW"/>
</dbReference>
<dbReference type="PRINTS" id="PR00423">
    <property type="entry name" value="CELLDVISFTSZ"/>
</dbReference>
<comment type="caution">
    <text evidence="8">The sequence shown here is derived from an EMBL/GenBank/DDBJ whole genome shotgun (WGS) entry which is preliminary data.</text>
</comment>
<dbReference type="SMART" id="SM00864">
    <property type="entry name" value="Tubulin"/>
    <property type="match status" value="1"/>
</dbReference>
<dbReference type="PROSITE" id="PS50819">
    <property type="entry name" value="INTEIN_ENDONUCLEASE"/>
    <property type="match status" value="1"/>
</dbReference>
<keyword evidence="4" id="KW-0651">Protein splicing</keyword>
<evidence type="ECO:0000256" key="2">
    <source>
        <dbReference type="ARBA" id="ARBA00022741"/>
    </source>
</evidence>
<dbReference type="CDD" id="cd02201">
    <property type="entry name" value="FtsZ_type1"/>
    <property type="match status" value="1"/>
</dbReference>
<keyword evidence="6" id="KW-0131">Cell cycle</keyword>
<dbReference type="InterPro" id="IPR003586">
    <property type="entry name" value="Hint_dom_C"/>
</dbReference>
<dbReference type="SUPFAM" id="SSF52490">
    <property type="entry name" value="Tubulin nucleotide-binding domain-like"/>
    <property type="match status" value="1"/>
</dbReference>
<dbReference type="Gene3D" id="2.170.16.10">
    <property type="entry name" value="Hedgehog/Intein (Hint) domain"/>
    <property type="match status" value="2"/>
</dbReference>
<feature type="binding site" evidence="6">
    <location>
        <position position="463"/>
    </location>
    <ligand>
        <name>GTP</name>
        <dbReference type="ChEBI" id="CHEBI:37565"/>
    </ligand>
</feature>
<comment type="function">
    <text evidence="6">Essential cell division protein that forms a contractile ring structure (Z ring) at the future cell division site. The regulation of the ring assembly controls the timing and the location of cell division. One of the functions of the FtsZ ring is to recruit other cell division proteins to the septum to produce a new cell wall between the dividing cells. Binds GTP and shows GTPase activity.</text>
</comment>
<dbReference type="PROSITE" id="PS50818">
    <property type="entry name" value="INTEIN_C_TER"/>
    <property type="match status" value="1"/>
</dbReference>
<evidence type="ECO:0000256" key="3">
    <source>
        <dbReference type="ARBA" id="ARBA00022813"/>
    </source>
</evidence>
<evidence type="ECO:0000313" key="9">
    <source>
        <dbReference type="Proteomes" id="UP000229238"/>
    </source>
</evidence>
<dbReference type="InterPro" id="IPR045061">
    <property type="entry name" value="FtsZ/CetZ"/>
</dbReference>
<gene>
    <name evidence="6" type="primary">ftsZ</name>
    <name evidence="8" type="ORF">COZ92_01380</name>
</gene>
<feature type="domain" description="DOD-type homing endonuclease" evidence="7">
    <location>
        <begin position="141"/>
        <end position="281"/>
    </location>
</feature>
<keyword evidence="2 6" id="KW-0547">Nucleotide-binding</keyword>
<organism evidence="8 9">
    <name type="scientific">Candidatus Nealsonbacteria bacterium CG_4_8_14_3_um_filter_40_11</name>
    <dbReference type="NCBI Taxonomy" id="1974690"/>
    <lineage>
        <taxon>Bacteria</taxon>
        <taxon>Candidatus Nealsoniibacteriota</taxon>
    </lineage>
</organism>
<dbReference type="SMART" id="SM00306">
    <property type="entry name" value="HintN"/>
    <property type="match status" value="1"/>
</dbReference>
<dbReference type="SUPFAM" id="SSF55307">
    <property type="entry name" value="Tubulin C-terminal domain-like"/>
    <property type="match status" value="1"/>
</dbReference>
<dbReference type="GO" id="GO:0005525">
    <property type="term" value="F:GTP binding"/>
    <property type="evidence" value="ECO:0007669"/>
    <property type="project" value="UniProtKB-UniRule"/>
</dbReference>
<dbReference type="InterPro" id="IPR018316">
    <property type="entry name" value="Tubulin/FtsZ_2-layer-sand-dom"/>
</dbReference>
<dbReference type="Proteomes" id="UP000229238">
    <property type="component" value="Unassembled WGS sequence"/>
</dbReference>
<dbReference type="GO" id="GO:0005737">
    <property type="term" value="C:cytoplasm"/>
    <property type="evidence" value="ECO:0007669"/>
    <property type="project" value="UniProtKB-SubCell"/>
</dbReference>
<keyword evidence="3" id="KW-0068">Autocatalytic cleavage</keyword>
<name>A0A2M7IK17_9BACT</name>
<dbReference type="Gene3D" id="3.10.28.10">
    <property type="entry name" value="Homing endonucleases"/>
    <property type="match status" value="1"/>
</dbReference>
<dbReference type="HAMAP" id="MF_00909">
    <property type="entry name" value="FtsZ"/>
    <property type="match status" value="1"/>
</dbReference>
<dbReference type="InterPro" id="IPR003008">
    <property type="entry name" value="Tubulin_FtsZ_GTPase"/>
</dbReference>
<dbReference type="GO" id="GO:0004519">
    <property type="term" value="F:endonuclease activity"/>
    <property type="evidence" value="ECO:0007669"/>
    <property type="project" value="InterPro"/>
</dbReference>
<accession>A0A2M7IK17</accession>
<dbReference type="InterPro" id="IPR004860">
    <property type="entry name" value="LAGLIDADG_dom"/>
</dbReference>
<dbReference type="AlphaFoldDB" id="A0A2M7IK17"/>
<dbReference type="CDD" id="cd00081">
    <property type="entry name" value="Hint"/>
    <property type="match status" value="2"/>
</dbReference>
<dbReference type="PANTHER" id="PTHR30314:SF3">
    <property type="entry name" value="MITOCHONDRIAL DIVISION PROTEIN FSZA"/>
    <property type="match status" value="1"/>
</dbReference>
<dbReference type="InterPro" id="IPR003587">
    <property type="entry name" value="Hint_dom_N"/>
</dbReference>
<keyword evidence="5 6" id="KW-0342">GTP-binding</keyword>
<dbReference type="GO" id="GO:0016539">
    <property type="term" value="P:intein-mediated protein splicing"/>
    <property type="evidence" value="ECO:0007669"/>
    <property type="project" value="InterPro"/>
</dbReference>
<dbReference type="InterPro" id="IPR000158">
    <property type="entry name" value="Cell_div_FtsZ"/>
</dbReference>
<evidence type="ECO:0000256" key="5">
    <source>
        <dbReference type="ARBA" id="ARBA00023134"/>
    </source>
</evidence>
<dbReference type="GO" id="GO:0051258">
    <property type="term" value="P:protein polymerization"/>
    <property type="evidence" value="ECO:0007669"/>
    <property type="project" value="UniProtKB-UniRule"/>
</dbReference>
<dbReference type="SUPFAM" id="SSF55608">
    <property type="entry name" value="Homing endonucleases"/>
    <property type="match status" value="1"/>
</dbReference>
<dbReference type="GO" id="GO:0003924">
    <property type="term" value="F:GTPase activity"/>
    <property type="evidence" value="ECO:0007669"/>
    <property type="project" value="UniProtKB-UniRule"/>
</dbReference>
<dbReference type="SMART" id="SM00865">
    <property type="entry name" value="Tubulin_C"/>
    <property type="match status" value="1"/>
</dbReference>
<comment type="subunit">
    <text evidence="6">Homodimer. Polymerizes to form a dynamic ring structure in a strictly GTP-dependent manner. Interacts directly with several other division proteins.</text>
</comment>
<dbReference type="EMBL" id="PFHH01000029">
    <property type="protein sequence ID" value="PIW90189.1"/>
    <property type="molecule type" value="Genomic_DNA"/>
</dbReference>
<dbReference type="InterPro" id="IPR008280">
    <property type="entry name" value="Tub_FtsZ_C"/>
</dbReference>
<evidence type="ECO:0000313" key="8">
    <source>
        <dbReference type="EMBL" id="PIW90189.1"/>
    </source>
</evidence>
<keyword evidence="6" id="KW-0132">Cell division</keyword>
<dbReference type="InterPro" id="IPR036844">
    <property type="entry name" value="Hint_dom_sf"/>
</dbReference>
<reference evidence="9" key="1">
    <citation type="submission" date="2017-09" db="EMBL/GenBank/DDBJ databases">
        <title>Depth-based differentiation of microbial function through sediment-hosted aquifers and enrichment of novel symbionts in the deep terrestrial subsurface.</title>
        <authorList>
            <person name="Probst A.J."/>
            <person name="Ladd B."/>
            <person name="Jarett J.K."/>
            <person name="Geller-Mcgrath D.E."/>
            <person name="Sieber C.M.K."/>
            <person name="Emerson J.B."/>
            <person name="Anantharaman K."/>
            <person name="Thomas B.C."/>
            <person name="Malmstrom R."/>
            <person name="Stieglmeier M."/>
            <person name="Klingl A."/>
            <person name="Woyke T."/>
            <person name="Ryan C.M."/>
            <person name="Banfield J.F."/>
        </authorList>
    </citation>
    <scope>NUCLEOTIDE SEQUENCE [LARGE SCALE GENOMIC DNA]</scope>
</reference>
<proteinExistence type="inferred from homology"/>
<dbReference type="PRINTS" id="PR00379">
    <property type="entry name" value="INTEIN"/>
</dbReference>
<dbReference type="Pfam" id="PF00091">
    <property type="entry name" value="Tubulin"/>
    <property type="match status" value="1"/>
</dbReference>
<protein>
    <recommendedName>
        <fullName evidence="6">Cell division protein FtsZ</fullName>
    </recommendedName>
</protein>
<dbReference type="GO" id="GO:0032153">
    <property type="term" value="C:cell division site"/>
    <property type="evidence" value="ECO:0007669"/>
    <property type="project" value="UniProtKB-UniRule"/>
</dbReference>
<dbReference type="InterPro" id="IPR036525">
    <property type="entry name" value="Tubulin/FtsZ_GTPase_sf"/>
</dbReference>
<sequence>MVFVVYGAGGGCLRGSSLVFTNPEGPVRIDSITPNSTVYTFLNNRLVKRKVLAAMKTGIKKVLELKTNNRTICASEDHPFLRVKPLKVLSQGRFSKFTLEWAELRNLKIGDWVIVLKELLDEGRALKLSDGAFTNERFCQLFGFLLGDGWIGKEGEDSWKIHFSPSKNEKNNQKYLSLIKEIFGLEMKKAKNWYYAGSKKTFELLKELGLYKRAKEKEIPSWVFNLPKCQKKAFIIGLADADGSYSTQIGSTGLPKKEIKFEMSSEKLIKQLKVLCDSIGLRTSNVTSRSRILKPPNSKEKRLFTSWILRIYKTYELLGELPHPKAKVRQSFIFPFRNKRIPVFFKHFGFNRIKSIKEIGDEEVYDITVEGSHNFVAEGFVVHNTGTGAGPVVAEIAKNLGILTVAVVTRPFSFEGDFRQKIAQSGIRRIKDKVDSLIVISNDKLLEILDSKTTIINAFWVCDEVLRQAVQSLSDLILLPGIVNVDFADVKAIIKNSGTALFGMGRAQGEKRAEKAAKAAIFSPLSDISPKGAKGILFNVSGGKDISLSEIDEIGKILTQEINPEAKVIFGAAQDEKLKKGELKVTLIATGF</sequence>
<dbReference type="NCBIfam" id="TIGR01443">
    <property type="entry name" value="intein_Cterm"/>
    <property type="match status" value="1"/>
</dbReference>
<keyword evidence="6" id="KW-0963">Cytoplasm</keyword>
<comment type="subcellular location">
    <subcellularLocation>
        <location evidence="6">Cytoplasm</location>
    </subcellularLocation>
    <text evidence="6">Assembles at midcell at the inner surface of the cytoplasmic membrane.</text>
</comment>
<dbReference type="PROSITE" id="PS50817">
    <property type="entry name" value="INTEIN_N_TER"/>
    <property type="match status" value="1"/>
</dbReference>
<feature type="binding site" evidence="6">
    <location>
        <position position="415"/>
    </location>
    <ligand>
        <name>GTP</name>
        <dbReference type="ChEBI" id="CHEBI:37565"/>
    </ligand>
</feature>
<dbReference type="InterPro" id="IPR004042">
    <property type="entry name" value="Intein_endonuc_central"/>
</dbReference>
<comment type="caution">
    <text evidence="6">Lacks conserved residue(s) required for the propagation of feature annotation.</text>
</comment>
<dbReference type="InterPro" id="IPR006142">
    <property type="entry name" value="INTEIN"/>
</dbReference>
<dbReference type="InterPro" id="IPR024757">
    <property type="entry name" value="FtsZ_C"/>
</dbReference>
<evidence type="ECO:0000259" key="7">
    <source>
        <dbReference type="PROSITE" id="PS50819"/>
    </source>
</evidence>
<dbReference type="InterPro" id="IPR027434">
    <property type="entry name" value="Homing_endonucl"/>
</dbReference>
<evidence type="ECO:0000256" key="1">
    <source>
        <dbReference type="ARBA" id="ARBA00009690"/>
    </source>
</evidence>
<comment type="similarity">
    <text evidence="1 6">Belongs to the FtsZ family.</text>
</comment>
<dbReference type="Pfam" id="PF14528">
    <property type="entry name" value="LAGLIDADG_3"/>
    <property type="match status" value="1"/>
</dbReference>
<dbReference type="SUPFAM" id="SSF51294">
    <property type="entry name" value="Hedgehog/intein (Hint) domain"/>
    <property type="match status" value="1"/>
</dbReference>
<feature type="binding site" evidence="6">
    <location>
        <position position="419"/>
    </location>
    <ligand>
        <name>GTP</name>
        <dbReference type="ChEBI" id="CHEBI:37565"/>
    </ligand>
</feature>